<keyword evidence="1" id="KW-0614">Plasmid</keyword>
<sequence>MEAINNYNSGLNRHQLGGFIPVYDQLAGTHYF</sequence>
<evidence type="ECO:0000313" key="1">
    <source>
        <dbReference type="EMBL" id="QHJ90909.1"/>
    </source>
</evidence>
<dbReference type="AlphaFoldDB" id="A0A6D1P090"/>
<organism evidence="1">
    <name type="scientific">Escherichia coli</name>
    <dbReference type="NCBI Taxonomy" id="562"/>
    <lineage>
        <taxon>Bacteria</taxon>
        <taxon>Pseudomonadati</taxon>
        <taxon>Pseudomonadota</taxon>
        <taxon>Gammaproteobacteria</taxon>
        <taxon>Enterobacterales</taxon>
        <taxon>Enterobacteriaceae</taxon>
        <taxon>Escherichia</taxon>
    </lineage>
</organism>
<dbReference type="EMBL" id="MK962305">
    <property type="protein sequence ID" value="QHJ90909.1"/>
    <property type="molecule type" value="Genomic_DNA"/>
</dbReference>
<protein>
    <submittedName>
        <fullName evidence="1">Uncharacterized protein</fullName>
    </submittedName>
</protein>
<geneLocation type="plasmid" evidence="1">
    <name>pYZUC2624.1</name>
</geneLocation>
<accession>A0A6D1P090</accession>
<name>A0A6D1P090_ECOLX</name>
<proteinExistence type="predicted"/>
<reference evidence="1" key="1">
    <citation type="submission" date="2019-05" db="EMBL/GenBank/DDBJ databases">
        <title>A multi-drug resistance Escherichia coli co-producting mcr-1,mcr-3 and blaCTX-M from swine in china.</title>
        <authorList>
            <person name="Sun D."/>
            <person name="Jiao X."/>
            <person name="Chen X."/>
        </authorList>
    </citation>
    <scope>NUCLEOTIDE SEQUENCE</scope>
    <source>
        <strain evidence="1">YZUC2624</strain>
        <plasmid evidence="1">pYZUC2624.1</plasmid>
    </source>
</reference>